<feature type="compositionally biased region" description="Polar residues" evidence="1">
    <location>
        <begin position="298"/>
        <end position="308"/>
    </location>
</feature>
<sequence length="488" mass="55673">MGKRRLAHVPSSSDEEADNPTTANPPPSCSKADREEEEEEEEEDREKDEEEEEEDKEKEKEKEKEEEEDEGPDMRPLGHVIKKSGRGRGEKKHYAAFELDGNRYQLEDPVLVTPEEKNEKPYVAIIKEIKQSRDSSIAVLGQWFYRPEEAERKGGGNWLSRDARELFYSFHHDEVPAESVMHKCVVHFIPLNKQIPPRSKHPGFIVQKVYDTVEKKLWKLTDKDYEDSKQKEIDLLVQKTRNVLGELPDVISDELIADQEEPERNKRNVRRRTLTPLSIHKDEDTTGKTEPFVRVETPGSSMHDGQTGNPSEVYTILINHEALTGVRSRDRWLEKIIQGVKHMCSVNRQINSQNKMQGNTKASPVSAEEKVQEQAQKNADRADGPQEKIAEDSKVEDNIVWPEAAVVAISALEKAAYESLGSDNHKYNLKMRQLEFNLKNNAILAKRLLKKELEASTVLNMSPAELKIGVLNSYAFGQGVSVICTSWN</sequence>
<evidence type="ECO:0000313" key="3">
    <source>
        <dbReference type="EMBL" id="KAH9301640.1"/>
    </source>
</evidence>
<feature type="region of interest" description="Disordered" evidence="1">
    <location>
        <begin position="281"/>
        <end position="308"/>
    </location>
</feature>
<feature type="region of interest" description="Disordered" evidence="1">
    <location>
        <begin position="1"/>
        <end position="89"/>
    </location>
</feature>
<gene>
    <name evidence="3" type="ORF">KI387_013223</name>
</gene>
<dbReference type="Proteomes" id="UP000824469">
    <property type="component" value="Unassembled WGS sequence"/>
</dbReference>
<feature type="region of interest" description="Disordered" evidence="1">
    <location>
        <begin position="349"/>
        <end position="394"/>
    </location>
</feature>
<feature type="domain" description="BAH" evidence="2">
    <location>
        <begin position="102"/>
        <end position="221"/>
    </location>
</feature>
<dbReference type="Pfam" id="PF07500">
    <property type="entry name" value="TFIIS_M"/>
    <property type="match status" value="1"/>
</dbReference>
<dbReference type="Gene3D" id="1.10.472.30">
    <property type="entry name" value="Transcription elongation factor S-II, central domain"/>
    <property type="match status" value="1"/>
</dbReference>
<dbReference type="Gene3D" id="2.30.30.490">
    <property type="match status" value="1"/>
</dbReference>
<name>A0AA38CJS0_TAXCH</name>
<dbReference type="Pfam" id="PF01426">
    <property type="entry name" value="BAH"/>
    <property type="match status" value="1"/>
</dbReference>
<dbReference type="EMBL" id="JAHRHJ020000009">
    <property type="protein sequence ID" value="KAH9301640.1"/>
    <property type="molecule type" value="Genomic_DNA"/>
</dbReference>
<evidence type="ECO:0000259" key="2">
    <source>
        <dbReference type="PROSITE" id="PS51038"/>
    </source>
</evidence>
<dbReference type="PANTHER" id="PTHR46871:SF1">
    <property type="entry name" value="BROMO-ADJACENT HOMOLOGY (BAH) DOMAIN-CONTAINING PROTEIN"/>
    <property type="match status" value="1"/>
</dbReference>
<feature type="compositionally biased region" description="Polar residues" evidence="1">
    <location>
        <begin position="349"/>
        <end position="363"/>
    </location>
</feature>
<evidence type="ECO:0000256" key="1">
    <source>
        <dbReference type="SAM" id="MobiDB-lite"/>
    </source>
</evidence>
<proteinExistence type="predicted"/>
<dbReference type="AlphaFoldDB" id="A0AA38CJS0"/>
<dbReference type="InterPro" id="IPR003618">
    <property type="entry name" value="TFIIS_cen_dom"/>
</dbReference>
<evidence type="ECO:0000313" key="4">
    <source>
        <dbReference type="Proteomes" id="UP000824469"/>
    </source>
</evidence>
<dbReference type="InterPro" id="IPR036575">
    <property type="entry name" value="TFIIS_cen_dom_sf"/>
</dbReference>
<dbReference type="InterPro" id="IPR001025">
    <property type="entry name" value="BAH_dom"/>
</dbReference>
<keyword evidence="4" id="KW-1185">Reference proteome</keyword>
<dbReference type="CDD" id="cd04713">
    <property type="entry name" value="BAH_plant_3"/>
    <property type="match status" value="1"/>
</dbReference>
<feature type="compositionally biased region" description="Basic and acidic residues" evidence="1">
    <location>
        <begin position="367"/>
        <end position="394"/>
    </location>
</feature>
<accession>A0AA38CJS0</accession>
<dbReference type="SUPFAM" id="SSF46942">
    <property type="entry name" value="Elongation factor TFIIS domain 2"/>
    <property type="match status" value="1"/>
</dbReference>
<organism evidence="3 4">
    <name type="scientific">Taxus chinensis</name>
    <name type="common">Chinese yew</name>
    <name type="synonym">Taxus wallichiana var. chinensis</name>
    <dbReference type="NCBI Taxonomy" id="29808"/>
    <lineage>
        <taxon>Eukaryota</taxon>
        <taxon>Viridiplantae</taxon>
        <taxon>Streptophyta</taxon>
        <taxon>Embryophyta</taxon>
        <taxon>Tracheophyta</taxon>
        <taxon>Spermatophyta</taxon>
        <taxon>Pinopsida</taxon>
        <taxon>Pinidae</taxon>
        <taxon>Conifers II</taxon>
        <taxon>Cupressales</taxon>
        <taxon>Taxaceae</taxon>
        <taxon>Taxus</taxon>
    </lineage>
</organism>
<dbReference type="PANTHER" id="PTHR46871">
    <property type="entry name" value="BROMO-ADJACENT HOMOLOGY (BAH) DOMAIN-CONTAINING PROTEIN"/>
    <property type="match status" value="1"/>
</dbReference>
<dbReference type="GO" id="GO:0006351">
    <property type="term" value="P:DNA-templated transcription"/>
    <property type="evidence" value="ECO:0007669"/>
    <property type="project" value="InterPro"/>
</dbReference>
<dbReference type="PROSITE" id="PS51038">
    <property type="entry name" value="BAH"/>
    <property type="match status" value="1"/>
</dbReference>
<comment type="caution">
    <text evidence="3">The sequence shown here is derived from an EMBL/GenBank/DDBJ whole genome shotgun (WGS) entry which is preliminary data.</text>
</comment>
<dbReference type="InterPro" id="IPR043151">
    <property type="entry name" value="BAH_sf"/>
</dbReference>
<reference evidence="3 4" key="1">
    <citation type="journal article" date="2021" name="Nat. Plants">
        <title>The Taxus genome provides insights into paclitaxel biosynthesis.</title>
        <authorList>
            <person name="Xiong X."/>
            <person name="Gou J."/>
            <person name="Liao Q."/>
            <person name="Li Y."/>
            <person name="Zhou Q."/>
            <person name="Bi G."/>
            <person name="Li C."/>
            <person name="Du R."/>
            <person name="Wang X."/>
            <person name="Sun T."/>
            <person name="Guo L."/>
            <person name="Liang H."/>
            <person name="Lu P."/>
            <person name="Wu Y."/>
            <person name="Zhang Z."/>
            <person name="Ro D.K."/>
            <person name="Shang Y."/>
            <person name="Huang S."/>
            <person name="Yan J."/>
        </authorList>
    </citation>
    <scope>NUCLEOTIDE SEQUENCE [LARGE SCALE GENOMIC DNA]</scope>
    <source>
        <strain evidence="3">Ta-2019</strain>
    </source>
</reference>
<dbReference type="SMART" id="SM00439">
    <property type="entry name" value="BAH"/>
    <property type="match status" value="1"/>
</dbReference>
<feature type="compositionally biased region" description="Acidic residues" evidence="1">
    <location>
        <begin position="35"/>
        <end position="56"/>
    </location>
</feature>
<feature type="non-terminal residue" evidence="3">
    <location>
        <position position="488"/>
    </location>
</feature>
<dbReference type="SMART" id="SM00510">
    <property type="entry name" value="TFS2M"/>
    <property type="match status" value="1"/>
</dbReference>
<dbReference type="GO" id="GO:0003682">
    <property type="term" value="F:chromatin binding"/>
    <property type="evidence" value="ECO:0007669"/>
    <property type="project" value="InterPro"/>
</dbReference>
<feature type="compositionally biased region" description="Basic residues" evidence="1">
    <location>
        <begin position="80"/>
        <end position="89"/>
    </location>
</feature>
<dbReference type="OMA" id="TKHPGFI"/>
<feature type="compositionally biased region" description="Basic and acidic residues" evidence="1">
    <location>
        <begin position="281"/>
        <end position="293"/>
    </location>
</feature>
<protein>
    <recommendedName>
        <fullName evidence="2">BAH domain-containing protein</fullName>
    </recommendedName>
</protein>